<organism evidence="10">
    <name type="scientific">Megafenestra aurita</name>
    <dbReference type="NCBI Taxonomy" id="2291010"/>
    <lineage>
        <taxon>Eukaryota</taxon>
        <taxon>Metazoa</taxon>
        <taxon>Ecdysozoa</taxon>
        <taxon>Arthropoda</taxon>
        <taxon>Crustacea</taxon>
        <taxon>Branchiopoda</taxon>
        <taxon>Diplostraca</taxon>
        <taxon>Cladocera</taxon>
        <taxon>Anomopoda</taxon>
        <taxon>Daphniidae</taxon>
        <taxon>Megafenestra</taxon>
    </lineage>
</organism>
<evidence type="ECO:0000256" key="1">
    <source>
        <dbReference type="ARBA" id="ARBA00004173"/>
    </source>
</evidence>
<dbReference type="EMBL" id="LR023144">
    <property type="protein sequence ID" value="SVE92763.1"/>
    <property type="molecule type" value="mRNA"/>
</dbReference>
<evidence type="ECO:0000256" key="3">
    <source>
        <dbReference type="ARBA" id="ARBA00022946"/>
    </source>
</evidence>
<evidence type="ECO:0000256" key="7">
    <source>
        <dbReference type="ARBA" id="ARBA00039935"/>
    </source>
</evidence>
<keyword evidence="5" id="KW-0496">Mitochondrion</keyword>
<name>A0A4Y7NIP5_9CRUS</name>
<evidence type="ECO:0000256" key="6">
    <source>
        <dbReference type="ARBA" id="ARBA00023274"/>
    </source>
</evidence>
<gene>
    <name evidence="10" type="primary">EOG090X0IGM</name>
</gene>
<sequence>MAGHLLKSLTDALVSFEYVFLSPLFRRPPTPHLIPLMVQQSHQPALKDTPFNINEIFDGFLWGVPTCRRSVEKRMMRKFGAPNWHNKLILPKKNLKVCGSCGHYHEEKRLCANCYSKVKEETSALQEQMIKEQGLNPIDKEIAILYKGEKQQYSDDFFKDMKVVEVEKPRPKWFSRNLLQKGGPTAELGNNETTAIKPHELG</sequence>
<dbReference type="GO" id="GO:0003735">
    <property type="term" value="F:structural constituent of ribosome"/>
    <property type="evidence" value="ECO:0007669"/>
    <property type="project" value="TreeGrafter"/>
</dbReference>
<keyword evidence="4" id="KW-0689">Ribosomal protein</keyword>
<evidence type="ECO:0000313" key="10">
    <source>
        <dbReference type="EMBL" id="SVE92763.1"/>
    </source>
</evidence>
<dbReference type="GO" id="GO:0005762">
    <property type="term" value="C:mitochondrial large ribosomal subunit"/>
    <property type="evidence" value="ECO:0007669"/>
    <property type="project" value="TreeGrafter"/>
</dbReference>
<dbReference type="SUPFAM" id="SSF57829">
    <property type="entry name" value="Zn-binding ribosomal proteins"/>
    <property type="match status" value="1"/>
</dbReference>
<dbReference type="AlphaFoldDB" id="A0A4Y7NIP5"/>
<keyword evidence="3" id="KW-0809">Transit peptide</keyword>
<dbReference type="PANTHER" id="PTHR21026">
    <property type="entry name" value="39S RIBOSOMAL PROTEIN L32, MITOCHONDRIAL"/>
    <property type="match status" value="1"/>
</dbReference>
<reference evidence="10" key="1">
    <citation type="submission" date="2018-08" db="EMBL/GenBank/DDBJ databases">
        <authorList>
            <person name="Cornetti L."/>
        </authorList>
    </citation>
    <scope>NUCLEOTIDE SEQUENCE</scope>
    <source>
        <strain evidence="10">CH-H-2</strain>
    </source>
</reference>
<dbReference type="InterPro" id="IPR051991">
    <property type="entry name" value="Mitoribosomal_protein_bL32"/>
</dbReference>
<accession>A0A4Y7NIP5</accession>
<comment type="similarity">
    <text evidence="2">Belongs to the bacterial ribosomal protein bL32 family.</text>
</comment>
<dbReference type="InterPro" id="IPR011332">
    <property type="entry name" value="Ribosomal_zn-bd"/>
</dbReference>
<evidence type="ECO:0000256" key="8">
    <source>
        <dbReference type="ARBA" id="ARBA00042577"/>
    </source>
</evidence>
<evidence type="ECO:0000256" key="9">
    <source>
        <dbReference type="ARBA" id="ARBA00045766"/>
    </source>
</evidence>
<comment type="function">
    <text evidence="9">Component of the mitochondrial large ribosomal subunit (mt-LSU). The mitochondrial ribosome (mitoribosome) is a large ribonucleoprotein complex responsible for the synthesis of proteins inside mitochondria.</text>
</comment>
<proteinExistence type="evidence at transcript level"/>
<keyword evidence="6" id="KW-0687">Ribonucleoprotein</keyword>
<dbReference type="PANTHER" id="PTHR21026:SF2">
    <property type="entry name" value="LARGE RIBOSOMAL SUBUNIT PROTEIN BL32M"/>
    <property type="match status" value="1"/>
</dbReference>
<evidence type="ECO:0000256" key="4">
    <source>
        <dbReference type="ARBA" id="ARBA00022980"/>
    </source>
</evidence>
<protein>
    <recommendedName>
        <fullName evidence="7">Large ribosomal subunit protein bL32m</fullName>
    </recommendedName>
    <alternativeName>
        <fullName evidence="8">39S ribosomal protein L32, mitochondrial</fullName>
    </alternativeName>
</protein>
<comment type="subcellular location">
    <subcellularLocation>
        <location evidence="1">Mitochondrion</location>
    </subcellularLocation>
</comment>
<evidence type="ECO:0000256" key="2">
    <source>
        <dbReference type="ARBA" id="ARBA00008560"/>
    </source>
</evidence>
<dbReference type="GO" id="GO:0006412">
    <property type="term" value="P:translation"/>
    <property type="evidence" value="ECO:0007669"/>
    <property type="project" value="InterPro"/>
</dbReference>
<evidence type="ECO:0000256" key="5">
    <source>
        <dbReference type="ARBA" id="ARBA00023128"/>
    </source>
</evidence>